<proteinExistence type="predicted"/>
<reference evidence="3" key="1">
    <citation type="submission" date="2019-03" db="UniProtKB">
        <authorList>
            <consortium name="Ensembl"/>
        </authorList>
    </citation>
    <scope>IDENTIFICATION</scope>
</reference>
<dbReference type="Gene3D" id="2.110.10.10">
    <property type="entry name" value="Hemopexin-like domain"/>
    <property type="match status" value="1"/>
</dbReference>
<dbReference type="OMA" id="WTAAPMA"/>
<dbReference type="AlphaFoldDB" id="A0A452T6N4"/>
<dbReference type="PROSITE" id="PS51642">
    <property type="entry name" value="HEMOPEXIN_2"/>
    <property type="match status" value="1"/>
</dbReference>
<dbReference type="InterPro" id="IPR018487">
    <property type="entry name" value="Hemopexin-like_repeat"/>
</dbReference>
<dbReference type="SUPFAM" id="SSF50923">
    <property type="entry name" value="Hemopexin-like domain"/>
    <property type="match status" value="1"/>
</dbReference>
<protein>
    <recommendedName>
        <fullName evidence="4">Matrix metalloproteinase-17</fullName>
    </recommendedName>
</protein>
<name>A0A452T6N4_URSMA</name>
<dbReference type="InterPro" id="IPR036375">
    <property type="entry name" value="Hemopexin-like_dom_sf"/>
</dbReference>
<dbReference type="Pfam" id="PF00045">
    <property type="entry name" value="Hemopexin"/>
    <property type="match status" value="1"/>
</dbReference>
<organism evidence="3">
    <name type="scientific">Ursus maritimus</name>
    <name type="common">Polar bear</name>
    <name type="synonym">Thalarctos maritimus</name>
    <dbReference type="NCBI Taxonomy" id="29073"/>
    <lineage>
        <taxon>Eukaryota</taxon>
        <taxon>Metazoa</taxon>
        <taxon>Chordata</taxon>
        <taxon>Craniata</taxon>
        <taxon>Vertebrata</taxon>
        <taxon>Euteleostomi</taxon>
        <taxon>Mammalia</taxon>
        <taxon>Eutheria</taxon>
        <taxon>Laurasiatheria</taxon>
        <taxon>Carnivora</taxon>
        <taxon>Caniformia</taxon>
        <taxon>Ursidae</taxon>
        <taxon>Ursus</taxon>
    </lineage>
</organism>
<accession>A0A452T6N4</accession>
<dbReference type="FunFam" id="2.110.10.10:FF:000050">
    <property type="entry name" value="Uncharacterized protein"/>
    <property type="match status" value="1"/>
</dbReference>
<evidence type="ECO:0000313" key="3">
    <source>
        <dbReference type="Ensembl" id="ENSUMAP00000003550"/>
    </source>
</evidence>
<evidence type="ECO:0000256" key="2">
    <source>
        <dbReference type="SAM" id="MobiDB-lite"/>
    </source>
</evidence>
<dbReference type="Ensembl" id="ENSUMAT00000004359.1">
    <property type="protein sequence ID" value="ENSUMAP00000003550.1"/>
    <property type="gene ID" value="ENSUMAG00000002949.1"/>
</dbReference>
<feature type="region of interest" description="Disordered" evidence="2">
    <location>
        <begin position="65"/>
        <end position="102"/>
    </location>
</feature>
<dbReference type="GeneTree" id="ENSGT00940000158699"/>
<evidence type="ECO:0000256" key="1">
    <source>
        <dbReference type="PROSITE-ProRule" id="PRU01011"/>
    </source>
</evidence>
<evidence type="ECO:0008006" key="4">
    <source>
        <dbReference type="Google" id="ProtNLM"/>
    </source>
</evidence>
<dbReference type="SMART" id="SM00120">
    <property type="entry name" value="HX"/>
    <property type="match status" value="1"/>
</dbReference>
<feature type="repeat" description="Hemopexin" evidence="1">
    <location>
        <begin position="16"/>
        <end position="63"/>
    </location>
</feature>
<sequence length="135" mass="14265">MDPGHPARSPPWRGIPSTLDDAMRWSDGAAYFFHGKEYWKVLDSELEAAPGYPQSTARDWLVCRDPQADPEGAGGEAGAPARPGQHGRSRAEDGFEVCSCTSPASPPPRASGALLAASLLLPLGALWTAARVLAL</sequence>